<dbReference type="VEuPathDB" id="FungiDB:CPAG_08031"/>
<reference evidence="10 11" key="1">
    <citation type="submission" date="2007-06" db="EMBL/GenBank/DDBJ databases">
        <title>The Genome Sequence of Coccidioides posadasii RMSCC_3488.</title>
        <authorList>
            <consortium name="Coccidioides Genome Resources Consortium"/>
            <consortium name="The Broad Institute Genome Sequencing Platform"/>
            <person name="Henn M.R."/>
            <person name="Sykes S."/>
            <person name="Young S."/>
            <person name="Jaffe D."/>
            <person name="Berlin A."/>
            <person name="Alvarez P."/>
            <person name="Butler J."/>
            <person name="Gnerre S."/>
            <person name="Grabherr M."/>
            <person name="Mauceli E."/>
            <person name="Brockman W."/>
            <person name="Kodira C."/>
            <person name="Alvarado L."/>
            <person name="Zeng Q."/>
            <person name="Crawford M."/>
            <person name="Antoine C."/>
            <person name="Devon K."/>
            <person name="Galgiani J."/>
            <person name="Orsborn K."/>
            <person name="Lewis M.L."/>
            <person name="Nusbaum C."/>
            <person name="Galagan J."/>
            <person name="Birren B."/>
        </authorList>
    </citation>
    <scope>NUCLEOTIDE SEQUENCE [LARGE SCALE GENOMIC DNA]</scope>
    <source>
        <strain evidence="10 11">RMSCC 3488</strain>
    </source>
</reference>
<evidence type="ECO:0000256" key="3">
    <source>
        <dbReference type="ARBA" id="ARBA00022692"/>
    </source>
</evidence>
<keyword evidence="4" id="KW-0732">Signal</keyword>
<evidence type="ECO:0000256" key="6">
    <source>
        <dbReference type="ARBA" id="ARBA00023136"/>
    </source>
</evidence>
<accession>A0A0J6FQI7</accession>
<dbReference type="PROSITE" id="PS50866">
    <property type="entry name" value="GOLD"/>
    <property type="match status" value="1"/>
</dbReference>
<gene>
    <name evidence="10" type="ORF">CPAG_08031</name>
</gene>
<evidence type="ECO:0000259" key="9">
    <source>
        <dbReference type="PROSITE" id="PS50866"/>
    </source>
</evidence>
<evidence type="ECO:0000256" key="8">
    <source>
        <dbReference type="SAM" id="Phobius"/>
    </source>
</evidence>
<protein>
    <submittedName>
        <fullName evidence="10">Endoplasmic reticulum vesicle protein 25</fullName>
    </submittedName>
</protein>
<evidence type="ECO:0000256" key="1">
    <source>
        <dbReference type="ARBA" id="ARBA00004479"/>
    </source>
</evidence>
<keyword evidence="3 7" id="KW-0812">Transmembrane</keyword>
<dbReference type="InterPro" id="IPR009038">
    <property type="entry name" value="GOLD_dom"/>
</dbReference>
<dbReference type="OrthoDB" id="759142at2759"/>
<dbReference type="Pfam" id="PF01105">
    <property type="entry name" value="EMP24_GP25L"/>
    <property type="match status" value="1"/>
</dbReference>
<dbReference type="EMBL" id="DS268113">
    <property type="protein sequence ID" value="KMM71730.1"/>
    <property type="molecule type" value="Genomic_DNA"/>
</dbReference>
<evidence type="ECO:0000256" key="4">
    <source>
        <dbReference type="ARBA" id="ARBA00022729"/>
    </source>
</evidence>
<evidence type="ECO:0000256" key="2">
    <source>
        <dbReference type="ARBA" id="ARBA00007104"/>
    </source>
</evidence>
<keyword evidence="5 8" id="KW-1133">Transmembrane helix</keyword>
<organism evidence="10 11">
    <name type="scientific">Coccidioides posadasii RMSCC 3488</name>
    <dbReference type="NCBI Taxonomy" id="454284"/>
    <lineage>
        <taxon>Eukaryota</taxon>
        <taxon>Fungi</taxon>
        <taxon>Dikarya</taxon>
        <taxon>Ascomycota</taxon>
        <taxon>Pezizomycotina</taxon>
        <taxon>Eurotiomycetes</taxon>
        <taxon>Eurotiomycetidae</taxon>
        <taxon>Onygenales</taxon>
        <taxon>Onygenaceae</taxon>
        <taxon>Coccidioides</taxon>
    </lineage>
</organism>
<reference evidence="11" key="2">
    <citation type="journal article" date="2009" name="Genome Res.">
        <title>Comparative genomic analyses of the human fungal pathogens Coccidioides and their relatives.</title>
        <authorList>
            <person name="Sharpton T.J."/>
            <person name="Stajich J.E."/>
            <person name="Rounsley S.D."/>
            <person name="Gardner M.J."/>
            <person name="Wortman J.R."/>
            <person name="Jordar V.S."/>
            <person name="Maiti R."/>
            <person name="Kodira C.D."/>
            <person name="Neafsey D.E."/>
            <person name="Zeng Q."/>
            <person name="Hung C.-Y."/>
            <person name="McMahan C."/>
            <person name="Muszewska A."/>
            <person name="Grynberg M."/>
            <person name="Mandel M.A."/>
            <person name="Kellner E.M."/>
            <person name="Barker B.M."/>
            <person name="Galgiani J.N."/>
            <person name="Orbach M.J."/>
            <person name="Kirkland T.N."/>
            <person name="Cole G.T."/>
            <person name="Henn M.R."/>
            <person name="Birren B.W."/>
            <person name="Taylor J.W."/>
        </authorList>
    </citation>
    <scope>NUCLEOTIDE SEQUENCE [LARGE SCALE GENOMIC DNA]</scope>
    <source>
        <strain evidence="11">RMSCC 3488</strain>
    </source>
</reference>
<dbReference type="SMART" id="SM01190">
    <property type="entry name" value="EMP24_GP25L"/>
    <property type="match status" value="1"/>
</dbReference>
<evidence type="ECO:0000256" key="5">
    <source>
        <dbReference type="ARBA" id="ARBA00022989"/>
    </source>
</evidence>
<dbReference type="PANTHER" id="PTHR22811">
    <property type="entry name" value="TRANSMEMBRANE EMP24 DOMAIN-CONTAINING PROTEIN"/>
    <property type="match status" value="1"/>
</dbReference>
<dbReference type="GO" id="GO:0016020">
    <property type="term" value="C:membrane"/>
    <property type="evidence" value="ECO:0007669"/>
    <property type="project" value="UniProtKB-SubCell"/>
</dbReference>
<sequence>MRRLVEKRAYRFTELLLRMKDGIRRRAVYRGIELQQAIDVHAIPPSRTLSSSKMGSTDVGLRCLFRRLLLLCIFISVSNALRFDLIANTHSGKHERCVRNFVNRDQLVVVTAIVSGQKGDGQVVNMHIKDSVGNEYGRPKDVVGETRQAFTASADASFDVCFSNILVGRSSGALPHRSVELDIDIGADARDWDAIKVQEKLKPVEADLRRIEAMVGEVVTEMDYMRLREQKLRDTNESTNERVKWFAFGTMGMLLGLGAWQVVYLRAYFRSKHLI</sequence>
<dbReference type="InterPro" id="IPR015720">
    <property type="entry name" value="Emp24-like"/>
</dbReference>
<proteinExistence type="inferred from homology"/>
<feature type="domain" description="GOLD" evidence="9">
    <location>
        <begin position="95"/>
        <end position="185"/>
    </location>
</feature>
<reference evidence="11" key="3">
    <citation type="journal article" date="2010" name="Genome Res.">
        <title>Population genomic sequencing of Coccidioides fungi reveals recent hybridization and transposon control.</title>
        <authorList>
            <person name="Neafsey D.E."/>
            <person name="Barker B.M."/>
            <person name="Sharpton T.J."/>
            <person name="Stajich J.E."/>
            <person name="Park D.J."/>
            <person name="Whiston E."/>
            <person name="Hung C.-Y."/>
            <person name="McMahan C."/>
            <person name="White J."/>
            <person name="Sykes S."/>
            <person name="Heiman D."/>
            <person name="Young S."/>
            <person name="Zeng Q."/>
            <person name="Abouelleil A."/>
            <person name="Aftuck L."/>
            <person name="Bessette D."/>
            <person name="Brown A."/>
            <person name="FitzGerald M."/>
            <person name="Lui A."/>
            <person name="Macdonald J.P."/>
            <person name="Priest M."/>
            <person name="Orbach M.J."/>
            <person name="Galgiani J.N."/>
            <person name="Kirkland T.N."/>
            <person name="Cole G.T."/>
            <person name="Birren B.W."/>
            <person name="Henn M.R."/>
            <person name="Taylor J.W."/>
            <person name="Rounsley S.D."/>
        </authorList>
    </citation>
    <scope>NUCLEOTIDE SEQUENCE [LARGE SCALE GENOMIC DNA]</scope>
    <source>
        <strain evidence="11">RMSCC 3488</strain>
    </source>
</reference>
<evidence type="ECO:0000313" key="11">
    <source>
        <dbReference type="Proteomes" id="UP000054567"/>
    </source>
</evidence>
<comment type="subcellular location">
    <subcellularLocation>
        <location evidence="1 7">Membrane</location>
        <topology evidence="1 7">Single-pass type I membrane protein</topology>
    </subcellularLocation>
</comment>
<comment type="similarity">
    <text evidence="2 7">Belongs to the EMP24/GP25L family.</text>
</comment>
<dbReference type="Proteomes" id="UP000054567">
    <property type="component" value="Unassembled WGS sequence"/>
</dbReference>
<dbReference type="AlphaFoldDB" id="A0A0J6FQI7"/>
<feature type="transmembrane region" description="Helical" evidence="8">
    <location>
        <begin position="245"/>
        <end position="265"/>
    </location>
</feature>
<evidence type="ECO:0000313" key="10">
    <source>
        <dbReference type="EMBL" id="KMM71730.1"/>
    </source>
</evidence>
<evidence type="ECO:0000256" key="7">
    <source>
        <dbReference type="RuleBase" id="RU003827"/>
    </source>
</evidence>
<keyword evidence="6 8" id="KW-0472">Membrane</keyword>
<name>A0A0J6FQI7_COCPO</name>